<dbReference type="Pfam" id="PF00092">
    <property type="entry name" value="VWA"/>
    <property type="match status" value="1"/>
</dbReference>
<sequence length="581" mass="62253">MAAAIVFAAACGTTAPTSKEDSATVVPKPAPPPVTNVVVESEIKNEPQFAPSLLAGAQDAVMQRERRDYAAKAAAPSMAMGMMTREAYVMPMPQPQDREAYAHLSDNPIHRAAEQPVSTFSIDVDTGSYANVRRFLNEGRLPPTDAVRVEELINYFDLAGAAPNNRETPFSVQTELAPTPWNTKTKLLRVGIKGYLPQGPLPPSNLVFLVDVSGSMQDSNKLPLVKSALKLLTRQLKANDRISLVTYAGNTAVVLEPTSGDQKSTIEQAIDRLDAGGSTNGAGGIQLAYQQAEKAFIKNGNNRILLATDGDFNVGVTRFESLIDMVKEKRKTGVALTTLGFGTGNYNDQLMEQVADAGDGNYSYIDSLQEAQKVLVAQSAATLLTIAKDVKIQVEFNPAQVSEYRLIGYENRALKREDFNNDKVDAGEIGAGHAVTALYEILLSGEGGDSVDPLRYSKKSSFAAPGVGQSGEVAFVRLRYKRPNESTSRLIEEPVRREQARNSIAAASESLRLGAAVAAFGQKLKGGTYTGNYGYNEIATLAKGAQAVDNSNSVGEFVRLVGLAQSLSAQVSVAPTPQMIE</sequence>
<dbReference type="InterPro" id="IPR021908">
    <property type="entry name" value="YfbK_C"/>
</dbReference>
<evidence type="ECO:0000259" key="1">
    <source>
        <dbReference type="PROSITE" id="PS50234"/>
    </source>
</evidence>
<dbReference type="Proteomes" id="UP000244248">
    <property type="component" value="Unassembled WGS sequence"/>
</dbReference>
<dbReference type="Pfam" id="PF12450">
    <property type="entry name" value="vWF_A"/>
    <property type="match status" value="1"/>
</dbReference>
<protein>
    <recommendedName>
        <fullName evidence="1">VWFA domain-containing protein</fullName>
    </recommendedName>
</protein>
<dbReference type="SMART" id="SM00327">
    <property type="entry name" value="VWA"/>
    <property type="match status" value="1"/>
</dbReference>
<comment type="caution">
    <text evidence="2">The sequence shown here is derived from an EMBL/GenBank/DDBJ whole genome shotgun (WGS) entry which is preliminary data.</text>
</comment>
<dbReference type="SUPFAM" id="SSF53300">
    <property type="entry name" value="vWA-like"/>
    <property type="match status" value="1"/>
</dbReference>
<accession>A0A2T5MKH3</accession>
<dbReference type="OrthoDB" id="9805121at2"/>
<evidence type="ECO:0000313" key="3">
    <source>
        <dbReference type="Proteomes" id="UP000244248"/>
    </source>
</evidence>
<dbReference type="PANTHER" id="PTHR10579">
    <property type="entry name" value="CALCIUM-ACTIVATED CHLORIDE CHANNEL REGULATOR"/>
    <property type="match status" value="1"/>
</dbReference>
<feature type="domain" description="VWFA" evidence="1">
    <location>
        <begin position="205"/>
        <end position="390"/>
    </location>
</feature>
<dbReference type="EMBL" id="QANS01000001">
    <property type="protein sequence ID" value="PTU33058.1"/>
    <property type="molecule type" value="Genomic_DNA"/>
</dbReference>
<dbReference type="CDD" id="cd01465">
    <property type="entry name" value="vWA_subgroup"/>
    <property type="match status" value="1"/>
</dbReference>
<dbReference type="InterPro" id="IPR022156">
    <property type="entry name" value="Uncharacterised_YfbK_N"/>
</dbReference>
<dbReference type="InterPro" id="IPR036465">
    <property type="entry name" value="vWFA_dom_sf"/>
</dbReference>
<dbReference type="InterPro" id="IPR002035">
    <property type="entry name" value="VWF_A"/>
</dbReference>
<dbReference type="InterPro" id="IPR051266">
    <property type="entry name" value="CLCR"/>
</dbReference>
<name>A0A2T5MKH3_9GAMM</name>
<dbReference type="Gene3D" id="3.40.50.410">
    <property type="entry name" value="von Willebrand factor, type A domain"/>
    <property type="match status" value="1"/>
</dbReference>
<dbReference type="PROSITE" id="PS50234">
    <property type="entry name" value="VWFA"/>
    <property type="match status" value="1"/>
</dbReference>
<proteinExistence type="predicted"/>
<evidence type="ECO:0000313" key="2">
    <source>
        <dbReference type="EMBL" id="PTU33058.1"/>
    </source>
</evidence>
<gene>
    <name evidence="2" type="ORF">CJD38_02845</name>
</gene>
<keyword evidence="3" id="KW-1185">Reference proteome</keyword>
<dbReference type="PANTHER" id="PTHR10579:SF43">
    <property type="entry name" value="ZINC FINGER (C3HC4-TYPE RING FINGER) FAMILY PROTEIN"/>
    <property type="match status" value="1"/>
</dbReference>
<dbReference type="Pfam" id="PF12034">
    <property type="entry name" value="YfbK_C"/>
    <property type="match status" value="1"/>
</dbReference>
<reference evidence="2 3" key="1">
    <citation type="submission" date="2018-04" db="EMBL/GenBank/DDBJ databases">
        <title>Novel species isolated from glacier.</title>
        <authorList>
            <person name="Liu Q."/>
            <person name="Xin Y.-H."/>
        </authorList>
    </citation>
    <scope>NUCLEOTIDE SEQUENCE [LARGE SCALE GENOMIC DNA]</scope>
    <source>
        <strain evidence="2 3">GT1R17</strain>
    </source>
</reference>
<organism evidence="2 3">
    <name type="scientific">Stenotrophobium rhamnosiphilum</name>
    <dbReference type="NCBI Taxonomy" id="2029166"/>
    <lineage>
        <taxon>Bacteria</taxon>
        <taxon>Pseudomonadati</taxon>
        <taxon>Pseudomonadota</taxon>
        <taxon>Gammaproteobacteria</taxon>
        <taxon>Nevskiales</taxon>
        <taxon>Nevskiaceae</taxon>
        <taxon>Stenotrophobium</taxon>
    </lineage>
</organism>
<dbReference type="AlphaFoldDB" id="A0A2T5MKH3"/>